<organism evidence="1 2">
    <name type="scientific">Pseudomonas fluorescens</name>
    <dbReference type="NCBI Taxonomy" id="294"/>
    <lineage>
        <taxon>Bacteria</taxon>
        <taxon>Pseudomonadati</taxon>
        <taxon>Pseudomonadota</taxon>
        <taxon>Gammaproteobacteria</taxon>
        <taxon>Pseudomonadales</taxon>
        <taxon>Pseudomonadaceae</taxon>
        <taxon>Pseudomonas</taxon>
    </lineage>
</organism>
<evidence type="ECO:0000313" key="1">
    <source>
        <dbReference type="EMBL" id="RON95371.1"/>
    </source>
</evidence>
<comment type="caution">
    <text evidence="1">The sequence shown here is derived from an EMBL/GenBank/DDBJ whole genome shotgun (WGS) entry which is preliminary data.</text>
</comment>
<sequence length="79" mass="8760">MVLSKYTDLKVLSRTQVLKTMKIDSLLSPGRSRTDRVALSRYIDLEILSRTQALKTTKIGSLPPLPLGGEGWGEGDRCQ</sequence>
<dbReference type="EMBL" id="MOBY01000005">
    <property type="protein sequence ID" value="RON95371.1"/>
    <property type="molecule type" value="Genomic_DNA"/>
</dbReference>
<accession>A0A423NAS5</accession>
<gene>
    <name evidence="1" type="ORF">BK672_10615</name>
</gene>
<name>A0A423NAS5_PSEFL</name>
<evidence type="ECO:0000313" key="2">
    <source>
        <dbReference type="Proteomes" id="UP000283650"/>
    </source>
</evidence>
<protein>
    <submittedName>
        <fullName evidence="1">Uncharacterized protein</fullName>
    </submittedName>
</protein>
<dbReference type="Proteomes" id="UP000283650">
    <property type="component" value="Unassembled WGS sequence"/>
</dbReference>
<dbReference type="AlphaFoldDB" id="A0A423NAS5"/>
<proteinExistence type="predicted"/>
<reference evidence="1 2" key="1">
    <citation type="submission" date="2016-10" db="EMBL/GenBank/DDBJ databases">
        <title>Comparative genome analysis of multiple Pseudomonas spp. focuses on biocontrol and plant growth promoting traits.</title>
        <authorList>
            <person name="Tao X.-Y."/>
            <person name="Taylor C.G."/>
        </authorList>
    </citation>
    <scope>NUCLEOTIDE SEQUENCE [LARGE SCALE GENOMIC DNA]</scope>
    <source>
        <strain evidence="1 2">2F9</strain>
    </source>
</reference>